<accession>A0A382KFX5</accession>
<feature type="domain" description="EVE" evidence="1">
    <location>
        <begin position="4"/>
        <end position="64"/>
    </location>
</feature>
<dbReference type="InterPro" id="IPR052181">
    <property type="entry name" value="5hmC_binding"/>
</dbReference>
<sequence length="65" mass="7420">MLMAYWLVKSEPSAWSWSDHFKVGVAEWDGVRNHQANNNMKAMKGGDVAFFYRSVTEKSIVGLLQ</sequence>
<dbReference type="AlphaFoldDB" id="A0A382KFX5"/>
<dbReference type="PANTHER" id="PTHR14087">
    <property type="entry name" value="THYMOCYTE NUCLEAR PROTEIN 1"/>
    <property type="match status" value="1"/>
</dbReference>
<dbReference type="EMBL" id="UINC01079886">
    <property type="protein sequence ID" value="SVC22323.1"/>
    <property type="molecule type" value="Genomic_DNA"/>
</dbReference>
<dbReference type="GO" id="GO:0005634">
    <property type="term" value="C:nucleus"/>
    <property type="evidence" value="ECO:0007669"/>
    <property type="project" value="TreeGrafter"/>
</dbReference>
<evidence type="ECO:0000259" key="1">
    <source>
        <dbReference type="Pfam" id="PF01878"/>
    </source>
</evidence>
<proteinExistence type="predicted"/>
<reference evidence="2" key="1">
    <citation type="submission" date="2018-05" db="EMBL/GenBank/DDBJ databases">
        <authorList>
            <person name="Lanie J.A."/>
            <person name="Ng W.-L."/>
            <person name="Kazmierczak K.M."/>
            <person name="Andrzejewski T.M."/>
            <person name="Davidsen T.M."/>
            <person name="Wayne K.J."/>
            <person name="Tettelin H."/>
            <person name="Glass J.I."/>
            <person name="Rusch D."/>
            <person name="Podicherti R."/>
            <person name="Tsui H.-C.T."/>
            <person name="Winkler M.E."/>
        </authorList>
    </citation>
    <scope>NUCLEOTIDE SEQUENCE</scope>
</reference>
<dbReference type="InterPro" id="IPR002740">
    <property type="entry name" value="EVE_domain"/>
</dbReference>
<dbReference type="SUPFAM" id="SSF88697">
    <property type="entry name" value="PUA domain-like"/>
    <property type="match status" value="1"/>
</dbReference>
<evidence type="ECO:0000313" key="2">
    <source>
        <dbReference type="EMBL" id="SVC22323.1"/>
    </source>
</evidence>
<gene>
    <name evidence="2" type="ORF">METZ01_LOCUS275177</name>
</gene>
<dbReference type="Pfam" id="PF01878">
    <property type="entry name" value="EVE"/>
    <property type="match status" value="1"/>
</dbReference>
<organism evidence="2">
    <name type="scientific">marine metagenome</name>
    <dbReference type="NCBI Taxonomy" id="408172"/>
    <lineage>
        <taxon>unclassified sequences</taxon>
        <taxon>metagenomes</taxon>
        <taxon>ecological metagenomes</taxon>
    </lineage>
</organism>
<dbReference type="PANTHER" id="PTHR14087:SF8">
    <property type="entry name" value="OS03G0676100 PROTEIN"/>
    <property type="match status" value="1"/>
</dbReference>
<feature type="non-terminal residue" evidence="2">
    <location>
        <position position="65"/>
    </location>
</feature>
<protein>
    <recommendedName>
        <fullName evidence="1">EVE domain-containing protein</fullName>
    </recommendedName>
</protein>
<name>A0A382KFX5_9ZZZZ</name>
<dbReference type="Gene3D" id="3.10.590.10">
    <property type="entry name" value="ph1033 like domains"/>
    <property type="match status" value="1"/>
</dbReference>
<dbReference type="InterPro" id="IPR015947">
    <property type="entry name" value="PUA-like_sf"/>
</dbReference>